<evidence type="ECO:0000313" key="3">
    <source>
        <dbReference type="EMBL" id="KAG9282910.1"/>
    </source>
</evidence>
<name>A0A8T2MH35_ASTMX</name>
<dbReference type="AlphaFoldDB" id="A0A8T2MH35"/>
<evidence type="ECO:0000313" key="4">
    <source>
        <dbReference type="Proteomes" id="UP000752171"/>
    </source>
</evidence>
<organism evidence="3 4">
    <name type="scientific">Astyanax mexicanus</name>
    <name type="common">Blind cave fish</name>
    <name type="synonym">Astyanax fasciatus mexicanus</name>
    <dbReference type="NCBI Taxonomy" id="7994"/>
    <lineage>
        <taxon>Eukaryota</taxon>
        <taxon>Metazoa</taxon>
        <taxon>Chordata</taxon>
        <taxon>Craniata</taxon>
        <taxon>Vertebrata</taxon>
        <taxon>Euteleostomi</taxon>
        <taxon>Actinopterygii</taxon>
        <taxon>Neopterygii</taxon>
        <taxon>Teleostei</taxon>
        <taxon>Ostariophysi</taxon>
        <taxon>Characiformes</taxon>
        <taxon>Characoidei</taxon>
        <taxon>Acestrorhamphidae</taxon>
        <taxon>Acestrorhamphinae</taxon>
        <taxon>Astyanax</taxon>
    </lineage>
</organism>
<keyword evidence="3" id="KW-0418">Kinase</keyword>
<protein>
    <submittedName>
        <fullName evidence="3">Mitotic checkpoint serine/threonine-protein kinase BUB1 beta-like</fullName>
    </submittedName>
</protein>
<dbReference type="Proteomes" id="UP000752171">
    <property type="component" value="Unassembled WGS sequence"/>
</dbReference>
<feature type="region of interest" description="Disordered" evidence="2">
    <location>
        <begin position="1"/>
        <end position="40"/>
    </location>
</feature>
<dbReference type="GO" id="GO:0000776">
    <property type="term" value="C:kinetochore"/>
    <property type="evidence" value="ECO:0007669"/>
    <property type="project" value="UniProtKB-ARBA"/>
</dbReference>
<proteinExistence type="predicted"/>
<feature type="compositionally biased region" description="Basic and acidic residues" evidence="2">
    <location>
        <begin position="31"/>
        <end position="40"/>
    </location>
</feature>
<sequence>MEKDPAGVQTQRSCRFNPVERVIPSSGNGPQEEHDARHQEQPGNVQAMYCLELVSGGDTEFSFEELRAQRYFKQLNEKVLKLTQVKQDLKAQIEHKQKLIQERNGTNQHQMPEVRSVSVGSIESAAPKIYSEPEVSSNGAMKNNIIRKDEDIGKSRNSFKQNSSQVSKPFTVYERPKTRSFSASHKALTLPTPILKSRQRVSEGPSDKDASISCSEEAIINGHWNKTLCKSPDDTYDFAHAAQLASTPFGGTVRQNTSEGGLTEDSKALNKTASVIFKEPKSDVIAEPKKLSPIEEISHDWSNNTYSAEPEAQGRATASENTKVDQSTSRRTETAPVLEVSPCSLTVRQALLANLDLGEFVCFNRKAGPLPEPKDDLHLDGETLFFLEKKGDLDKYVYCSSGGNVLVKVDESAVPWDFYISSQLRARLPSKLEHCHAQSTCYLYENGSFTVWKVPQGKTIQDLLEEGLDRREVPLLAVQLLEMVKQMHSCRLVHGALRTDELMLCNSCEDSVVIGTDFSSSLDLELQPEVKTVQALPSAQKYISQGLMLPTASPYQVDLCGIAEIVHLLLVGNNMKFVKEDCYWRLADDIGCNISEPLGLMWEEFFHNLLNPEDKPTECVLSNLINKLKNSLFEDLECPFSL</sequence>
<keyword evidence="1" id="KW-0175">Coiled coil</keyword>
<evidence type="ECO:0000256" key="1">
    <source>
        <dbReference type="SAM" id="Coils"/>
    </source>
</evidence>
<reference evidence="3 4" key="1">
    <citation type="submission" date="2021-07" db="EMBL/GenBank/DDBJ databases">
        <authorList>
            <person name="Imarazene B."/>
            <person name="Zahm M."/>
            <person name="Klopp C."/>
            <person name="Cabau C."/>
            <person name="Beille S."/>
            <person name="Jouanno E."/>
            <person name="Castinel A."/>
            <person name="Lluch J."/>
            <person name="Gil L."/>
            <person name="Kuchtly C."/>
            <person name="Lopez Roques C."/>
            <person name="Donnadieu C."/>
            <person name="Parrinello H."/>
            <person name="Journot L."/>
            <person name="Du K."/>
            <person name="Schartl M."/>
            <person name="Retaux S."/>
            <person name="Guiguen Y."/>
        </authorList>
    </citation>
    <scope>NUCLEOTIDE SEQUENCE [LARGE SCALE GENOMIC DNA]</scope>
    <source>
        <strain evidence="3">Pach_M1</strain>
        <tissue evidence="3">Testis</tissue>
    </source>
</reference>
<gene>
    <name evidence="3" type="primary">BUB1B</name>
    <name evidence="3" type="ORF">AMEX_G1616</name>
</gene>
<accession>A0A8T2MH35</accession>
<dbReference type="Gene3D" id="1.10.510.10">
    <property type="entry name" value="Transferase(Phosphotransferase) domain 1"/>
    <property type="match status" value="1"/>
</dbReference>
<dbReference type="GO" id="GO:0004672">
    <property type="term" value="F:protein kinase activity"/>
    <property type="evidence" value="ECO:0007669"/>
    <property type="project" value="TreeGrafter"/>
</dbReference>
<dbReference type="PANTHER" id="PTHR14030:SF25">
    <property type="entry name" value="MITOTIC CHECKPOINT SERINE_THREONINE-PROTEIN KINASE BUB1 BETA"/>
    <property type="match status" value="1"/>
</dbReference>
<dbReference type="InterPro" id="IPR011009">
    <property type="entry name" value="Kinase-like_dom_sf"/>
</dbReference>
<feature type="compositionally biased region" description="Polar residues" evidence="2">
    <location>
        <begin position="316"/>
        <end position="327"/>
    </location>
</feature>
<dbReference type="PANTHER" id="PTHR14030">
    <property type="entry name" value="MITOTIC CHECKPOINT SERINE/THREONINE-PROTEIN KINASE BUB1"/>
    <property type="match status" value="1"/>
</dbReference>
<feature type="region of interest" description="Disordered" evidence="2">
    <location>
        <begin position="301"/>
        <end position="335"/>
    </location>
</feature>
<dbReference type="GO" id="GO:0007094">
    <property type="term" value="P:mitotic spindle assembly checkpoint signaling"/>
    <property type="evidence" value="ECO:0007669"/>
    <property type="project" value="InterPro"/>
</dbReference>
<evidence type="ECO:0000256" key="2">
    <source>
        <dbReference type="SAM" id="MobiDB-lite"/>
    </source>
</evidence>
<feature type="coiled-coil region" evidence="1">
    <location>
        <begin position="72"/>
        <end position="102"/>
    </location>
</feature>
<dbReference type="GO" id="GO:0051754">
    <property type="term" value="P:meiotic sister chromatid cohesion, centromeric"/>
    <property type="evidence" value="ECO:0007669"/>
    <property type="project" value="TreeGrafter"/>
</dbReference>
<dbReference type="EMBL" id="JAICCE010000001">
    <property type="protein sequence ID" value="KAG9282910.1"/>
    <property type="molecule type" value="Genomic_DNA"/>
</dbReference>
<dbReference type="KEGG" id="amex:103030938"/>
<keyword evidence="3" id="KW-0808">Transferase</keyword>
<dbReference type="SUPFAM" id="SSF56112">
    <property type="entry name" value="Protein kinase-like (PK-like)"/>
    <property type="match status" value="1"/>
</dbReference>
<dbReference type="OrthoDB" id="248495at2759"/>
<dbReference type="InterPro" id="IPR015661">
    <property type="entry name" value="Bub1/Mad3"/>
</dbReference>
<comment type="caution">
    <text evidence="3">The sequence shown here is derived from an EMBL/GenBank/DDBJ whole genome shotgun (WGS) entry which is preliminary data.</text>
</comment>
<dbReference type="GO" id="GO:0005634">
    <property type="term" value="C:nucleus"/>
    <property type="evidence" value="ECO:0007669"/>
    <property type="project" value="TreeGrafter"/>
</dbReference>